<accession>A0ABP3YDS6</accession>
<evidence type="ECO:0000313" key="2">
    <source>
        <dbReference type="Proteomes" id="UP001500469"/>
    </source>
</evidence>
<proteinExistence type="predicted"/>
<sequence>MAQDKQKPDFKSDPLFVFPGSRFALPENLQSFTPDTVGLDSNALLKPRPFSLDREITFISPPSYQSRMPIYTLPDSDSRMPVKEFGDSINYTILKKEFYPSPSPNK</sequence>
<gene>
    <name evidence="1" type="ORF">GCM10009119_24670</name>
</gene>
<dbReference type="Proteomes" id="UP001500469">
    <property type="component" value="Unassembled WGS sequence"/>
</dbReference>
<keyword evidence="2" id="KW-1185">Reference proteome</keyword>
<reference evidence="2" key="1">
    <citation type="journal article" date="2019" name="Int. J. Syst. Evol. Microbiol.">
        <title>The Global Catalogue of Microorganisms (GCM) 10K type strain sequencing project: providing services to taxonomists for standard genome sequencing and annotation.</title>
        <authorList>
            <consortium name="The Broad Institute Genomics Platform"/>
            <consortium name="The Broad Institute Genome Sequencing Center for Infectious Disease"/>
            <person name="Wu L."/>
            <person name="Ma J."/>
        </authorList>
    </citation>
    <scope>NUCLEOTIDE SEQUENCE [LARGE SCALE GENOMIC DNA]</scope>
    <source>
        <strain evidence="2">JCM 16112</strain>
    </source>
</reference>
<dbReference type="EMBL" id="BAAAFI010000013">
    <property type="protein sequence ID" value="GAA0879499.1"/>
    <property type="molecule type" value="Genomic_DNA"/>
</dbReference>
<evidence type="ECO:0000313" key="1">
    <source>
        <dbReference type="EMBL" id="GAA0879499.1"/>
    </source>
</evidence>
<organism evidence="1 2">
    <name type="scientific">Algoriphagus jejuensis</name>
    <dbReference type="NCBI Taxonomy" id="419934"/>
    <lineage>
        <taxon>Bacteria</taxon>
        <taxon>Pseudomonadati</taxon>
        <taxon>Bacteroidota</taxon>
        <taxon>Cytophagia</taxon>
        <taxon>Cytophagales</taxon>
        <taxon>Cyclobacteriaceae</taxon>
        <taxon>Algoriphagus</taxon>
    </lineage>
</organism>
<name>A0ABP3YDS6_9BACT</name>
<protein>
    <submittedName>
        <fullName evidence="1">Uncharacterized protein</fullName>
    </submittedName>
</protein>
<comment type="caution">
    <text evidence="1">The sequence shown here is derived from an EMBL/GenBank/DDBJ whole genome shotgun (WGS) entry which is preliminary data.</text>
</comment>